<keyword evidence="6 7" id="KW-0472">Membrane</keyword>
<dbReference type="PROSITE" id="PS50929">
    <property type="entry name" value="ABC_TM1F"/>
    <property type="match status" value="1"/>
</dbReference>
<evidence type="ECO:0000256" key="7">
    <source>
        <dbReference type="SAM" id="Phobius"/>
    </source>
</evidence>
<dbReference type="InterPro" id="IPR011527">
    <property type="entry name" value="ABC1_TM_dom"/>
</dbReference>
<evidence type="ECO:0000259" key="8">
    <source>
        <dbReference type="PROSITE" id="PS50893"/>
    </source>
</evidence>
<evidence type="ECO:0000256" key="4">
    <source>
        <dbReference type="ARBA" id="ARBA00022840"/>
    </source>
</evidence>
<proteinExistence type="predicted"/>
<dbReference type="InterPro" id="IPR036640">
    <property type="entry name" value="ABC1_TM_sf"/>
</dbReference>
<dbReference type="PROSITE" id="PS50893">
    <property type="entry name" value="ABC_TRANSPORTER_2"/>
    <property type="match status" value="1"/>
</dbReference>
<keyword evidence="2 7" id="KW-0812">Transmembrane</keyword>
<keyword evidence="3" id="KW-0547">Nucleotide-binding</keyword>
<keyword evidence="4" id="KW-0067">ATP-binding</keyword>
<dbReference type="SUPFAM" id="SSF52540">
    <property type="entry name" value="P-loop containing nucleoside triphosphate hydrolases"/>
    <property type="match status" value="1"/>
</dbReference>
<feature type="transmembrane region" description="Helical" evidence="7">
    <location>
        <begin position="269"/>
        <end position="287"/>
    </location>
</feature>
<evidence type="ECO:0000259" key="9">
    <source>
        <dbReference type="PROSITE" id="PS50929"/>
    </source>
</evidence>
<dbReference type="GO" id="GO:0005524">
    <property type="term" value="F:ATP binding"/>
    <property type="evidence" value="ECO:0007669"/>
    <property type="project" value="UniProtKB-KW"/>
</dbReference>
<evidence type="ECO:0000256" key="6">
    <source>
        <dbReference type="ARBA" id="ARBA00023136"/>
    </source>
</evidence>
<feature type="transmembrane region" description="Helical" evidence="7">
    <location>
        <begin position="53"/>
        <end position="72"/>
    </location>
</feature>
<dbReference type="SMART" id="SM00382">
    <property type="entry name" value="AAA"/>
    <property type="match status" value="1"/>
</dbReference>
<organism evidence="10">
    <name type="scientific">hydrothermal vent metagenome</name>
    <dbReference type="NCBI Taxonomy" id="652676"/>
    <lineage>
        <taxon>unclassified sequences</taxon>
        <taxon>metagenomes</taxon>
        <taxon>ecological metagenomes</taxon>
    </lineage>
</organism>
<dbReference type="GO" id="GO:0016887">
    <property type="term" value="F:ATP hydrolysis activity"/>
    <property type="evidence" value="ECO:0007669"/>
    <property type="project" value="InterPro"/>
</dbReference>
<evidence type="ECO:0000256" key="2">
    <source>
        <dbReference type="ARBA" id="ARBA00022692"/>
    </source>
</evidence>
<dbReference type="SUPFAM" id="SSF90123">
    <property type="entry name" value="ABC transporter transmembrane region"/>
    <property type="match status" value="1"/>
</dbReference>
<feature type="transmembrane region" description="Helical" evidence="7">
    <location>
        <begin position="239"/>
        <end position="263"/>
    </location>
</feature>
<dbReference type="PANTHER" id="PTHR43394:SF1">
    <property type="entry name" value="ATP-BINDING CASSETTE SUB-FAMILY B MEMBER 10, MITOCHONDRIAL"/>
    <property type="match status" value="1"/>
</dbReference>
<evidence type="ECO:0000256" key="5">
    <source>
        <dbReference type="ARBA" id="ARBA00022989"/>
    </source>
</evidence>
<dbReference type="InterPro" id="IPR027417">
    <property type="entry name" value="P-loop_NTPase"/>
</dbReference>
<dbReference type="GO" id="GO:0015421">
    <property type="term" value="F:ABC-type oligopeptide transporter activity"/>
    <property type="evidence" value="ECO:0007669"/>
    <property type="project" value="TreeGrafter"/>
</dbReference>
<feature type="domain" description="ABC transmembrane type-1" evidence="9">
    <location>
        <begin position="20"/>
        <end position="302"/>
    </location>
</feature>
<dbReference type="Pfam" id="PF00664">
    <property type="entry name" value="ABC_membrane"/>
    <property type="match status" value="1"/>
</dbReference>
<gene>
    <name evidence="10" type="ORF">MNB_SV-13-494</name>
</gene>
<name>A0A1W1CQG2_9ZZZZ</name>
<dbReference type="GO" id="GO:0016020">
    <property type="term" value="C:membrane"/>
    <property type="evidence" value="ECO:0007669"/>
    <property type="project" value="UniProtKB-SubCell"/>
</dbReference>
<reference evidence="10" key="1">
    <citation type="submission" date="2016-10" db="EMBL/GenBank/DDBJ databases">
        <authorList>
            <person name="de Groot N.N."/>
        </authorList>
    </citation>
    <scope>NUCLEOTIDE SEQUENCE</scope>
</reference>
<dbReference type="AlphaFoldDB" id="A0A1W1CQG2"/>
<dbReference type="CDD" id="cd18552">
    <property type="entry name" value="ABC_6TM_MsbA_like"/>
    <property type="match status" value="1"/>
</dbReference>
<dbReference type="Gene3D" id="1.20.1560.10">
    <property type="entry name" value="ABC transporter type 1, transmembrane domain"/>
    <property type="match status" value="1"/>
</dbReference>
<feature type="domain" description="ABC transporter" evidence="8">
    <location>
        <begin position="331"/>
        <end position="567"/>
    </location>
</feature>
<sequence length="569" mass="64479">MKNLFKQYLPYLMGYKRQFIFAIIGMLAIAIGTVGTAQIIKPVLDDVFVAKDATMRGIIPFLLIAVFTLKGVGQYIQTYYMSYIGLDVASKLRNNLVNHLSYQEMQFFKTMHKGKILSCITKDIKRIQNVITVMIPNFLRESLTIIALIGYVIYESPKLAFYFLIIMPLALYPLTLLAKKMKKRSKLSQESTLDMTSHLGEIFSNIEAINANSTQKLEAYKFEKENQNLFKYLLKQVKVNALTSPIIEILGSVAIGLVIYIGITEVIEGHMTIGAFFAFATALFMLYNPIKKIFKLYNQAQNAIVSNERMFELLNQKSRIVSGDIEIKEPIKHISILHTSLNYGDKTALKNVSAGVDQGESIALVGDNGAGKSSFVNLLVRFDDPSQGEIIINEKYNIKDLTLSSLHQRISYVSQRIYIFNDTIAQNIAYGQEFDEKKVINALKKAYILEFIEQLKDGIYTMLSENGNNLSESQRQRIAFARAIYKEPNVLILDEATSALDYKSEALIQKTLEELKPNMITITIAHCLSSIEKYDAILVFKNAEIICRGQHEDLINECQEYQKLAKILV</sequence>
<accession>A0A1W1CQG2</accession>
<dbReference type="Gene3D" id="3.40.50.300">
    <property type="entry name" value="P-loop containing nucleotide triphosphate hydrolases"/>
    <property type="match status" value="1"/>
</dbReference>
<keyword evidence="5 7" id="KW-1133">Transmembrane helix</keyword>
<dbReference type="EMBL" id="FPHM01000115">
    <property type="protein sequence ID" value="SFV67927.1"/>
    <property type="molecule type" value="Genomic_DNA"/>
</dbReference>
<feature type="transmembrane region" description="Helical" evidence="7">
    <location>
        <begin position="20"/>
        <end position="41"/>
    </location>
</feature>
<evidence type="ECO:0000256" key="3">
    <source>
        <dbReference type="ARBA" id="ARBA00022741"/>
    </source>
</evidence>
<dbReference type="InterPro" id="IPR003439">
    <property type="entry name" value="ABC_transporter-like_ATP-bd"/>
</dbReference>
<feature type="transmembrane region" description="Helical" evidence="7">
    <location>
        <begin position="159"/>
        <end position="178"/>
    </location>
</feature>
<dbReference type="InterPro" id="IPR003593">
    <property type="entry name" value="AAA+_ATPase"/>
</dbReference>
<dbReference type="InterPro" id="IPR039421">
    <property type="entry name" value="Type_1_exporter"/>
</dbReference>
<evidence type="ECO:0000256" key="1">
    <source>
        <dbReference type="ARBA" id="ARBA00004141"/>
    </source>
</evidence>
<dbReference type="PANTHER" id="PTHR43394">
    <property type="entry name" value="ATP-DEPENDENT PERMEASE MDL1, MITOCHONDRIAL"/>
    <property type="match status" value="1"/>
</dbReference>
<evidence type="ECO:0000313" key="10">
    <source>
        <dbReference type="EMBL" id="SFV67927.1"/>
    </source>
</evidence>
<feature type="transmembrane region" description="Helical" evidence="7">
    <location>
        <begin position="130"/>
        <end position="153"/>
    </location>
</feature>
<comment type="subcellular location">
    <subcellularLocation>
        <location evidence="1">Membrane</location>
        <topology evidence="1">Multi-pass membrane protein</topology>
    </subcellularLocation>
</comment>
<dbReference type="Pfam" id="PF00005">
    <property type="entry name" value="ABC_tran"/>
    <property type="match status" value="1"/>
</dbReference>
<protein>
    <submittedName>
        <fullName evidence="10">Phospholipid-lipopolysaccharide ABC transporter</fullName>
    </submittedName>
</protein>